<sequence length="143" mass="15909">MSGSTPEGLEIFVGTWTTTGLIFGRAEDTPTHFTATDTYEMMPGGKVMLHRSEGTRNGTETSSVEVIRDSGDGFECDTYDRDGATSHSCAKLDGHDWHIDGQGMRFRGKFDAGFETLSGQWYRDTDDKPDQLWMQVTLARQEA</sequence>
<dbReference type="RefSeq" id="WP_023849078.1">
    <property type="nucleotide sequence ID" value="NZ_CP047166.1"/>
</dbReference>
<accession>A0ABX7FBF4</accession>
<organism evidence="1 2">
    <name type="scientific">Ponticoccus alexandrii</name>
    <dbReference type="NCBI Taxonomy" id="1943633"/>
    <lineage>
        <taxon>Bacteria</taxon>
        <taxon>Pseudomonadati</taxon>
        <taxon>Pseudomonadota</taxon>
        <taxon>Alphaproteobacteria</taxon>
        <taxon>Rhodobacterales</taxon>
        <taxon>Roseobacteraceae</taxon>
        <taxon>Ponticoccus</taxon>
    </lineage>
</organism>
<evidence type="ECO:0000313" key="2">
    <source>
        <dbReference type="Proteomes" id="UP000596387"/>
    </source>
</evidence>
<dbReference type="EMBL" id="CP047166">
    <property type="protein sequence ID" value="QRF67875.1"/>
    <property type="molecule type" value="Genomic_DNA"/>
</dbReference>
<evidence type="ECO:0008006" key="3">
    <source>
        <dbReference type="Google" id="ProtNLM"/>
    </source>
</evidence>
<proteinExistence type="predicted"/>
<reference evidence="1 2" key="1">
    <citation type="submission" date="2019-12" db="EMBL/GenBank/DDBJ databases">
        <title>Complete Genome Sequence of a Quorum-Sensing Bacterium,Rhodobacteraceae bacterium C31, Isolated from a marine microalgae symbiotic bacteria.</title>
        <authorList>
            <person name="Zhang Y."/>
        </authorList>
    </citation>
    <scope>NUCLEOTIDE SEQUENCE [LARGE SCALE GENOMIC DNA]</scope>
    <source>
        <strain evidence="1 2">C31</strain>
    </source>
</reference>
<keyword evidence="2" id="KW-1185">Reference proteome</keyword>
<dbReference type="Proteomes" id="UP000596387">
    <property type="component" value="Chromosome"/>
</dbReference>
<gene>
    <name evidence="1" type="ORF">GQA70_17125</name>
</gene>
<evidence type="ECO:0000313" key="1">
    <source>
        <dbReference type="EMBL" id="QRF67875.1"/>
    </source>
</evidence>
<protein>
    <recommendedName>
        <fullName evidence="3">DUF1579 domain-containing protein</fullName>
    </recommendedName>
</protein>
<name>A0ABX7FBF4_9RHOB</name>